<evidence type="ECO:0000256" key="3">
    <source>
        <dbReference type="ARBA" id="ARBA00022475"/>
    </source>
</evidence>
<dbReference type="SUPFAM" id="SSF161098">
    <property type="entry name" value="MetI-like"/>
    <property type="match status" value="1"/>
</dbReference>
<proteinExistence type="inferred from homology"/>
<organism evidence="9 10">
    <name type="scientific">Rhizobium lusitanum</name>
    <dbReference type="NCBI Taxonomy" id="293958"/>
    <lineage>
        <taxon>Bacteria</taxon>
        <taxon>Pseudomonadati</taxon>
        <taxon>Pseudomonadota</taxon>
        <taxon>Alphaproteobacteria</taxon>
        <taxon>Hyphomicrobiales</taxon>
        <taxon>Rhizobiaceae</taxon>
        <taxon>Rhizobium/Agrobacterium group</taxon>
        <taxon>Rhizobium</taxon>
    </lineage>
</organism>
<gene>
    <name evidence="9" type="ORF">GGD46_002059</name>
</gene>
<dbReference type="AlphaFoldDB" id="A0A7X0IPI7"/>
<dbReference type="PROSITE" id="PS50928">
    <property type="entry name" value="ABC_TM1"/>
    <property type="match status" value="1"/>
</dbReference>
<reference evidence="9 10" key="1">
    <citation type="submission" date="2020-08" db="EMBL/GenBank/DDBJ databases">
        <title>Genomic Encyclopedia of Type Strains, Phase IV (KMG-V): Genome sequencing to study the core and pangenomes of soil and plant-associated prokaryotes.</title>
        <authorList>
            <person name="Whitman W."/>
        </authorList>
    </citation>
    <scope>NUCLEOTIDE SEQUENCE [LARGE SCALE GENOMIC DNA]</scope>
    <source>
        <strain evidence="9 10">SEMIA 4060</strain>
    </source>
</reference>
<evidence type="ECO:0000256" key="2">
    <source>
        <dbReference type="ARBA" id="ARBA00022448"/>
    </source>
</evidence>
<keyword evidence="3" id="KW-1003">Cell membrane</keyword>
<accession>A0A7X0IPI7</accession>
<feature type="transmembrane region" description="Helical" evidence="7">
    <location>
        <begin position="104"/>
        <end position="124"/>
    </location>
</feature>
<dbReference type="InterPro" id="IPR051393">
    <property type="entry name" value="ABC_transporter_permease"/>
</dbReference>
<dbReference type="Pfam" id="PF00528">
    <property type="entry name" value="BPD_transp_1"/>
    <property type="match status" value="1"/>
</dbReference>
<evidence type="ECO:0000256" key="6">
    <source>
        <dbReference type="ARBA" id="ARBA00023136"/>
    </source>
</evidence>
<sequence>MKKRRQLGFVISALAVPLTLFVLVRVMPIFETLRLSLFKWDIISKNKPFVGLANFQELVGDPLFLEALRNTTIIAFGVLALTIPLALGLAALIQHRFGSALSGFYETSLFIPHIVSLVPAAMAWKWVFDAQLGPLNAFLGIFGIPAQAWLFHPVWSIVCIIVLCSWQALGYAVLIFLIGLRNISTSLYEAARLDGATAWECFRYISIPQLRPVTLYVSVVTMIAAFNIYGQAFVLASDSQGAPGKLVRVLVLDMLENSFRNYRVGYAAAEAVVLLAIVLFLTAGQFVFFRDKAARR</sequence>
<dbReference type="GO" id="GO:0055085">
    <property type="term" value="P:transmembrane transport"/>
    <property type="evidence" value="ECO:0007669"/>
    <property type="project" value="InterPro"/>
</dbReference>
<dbReference type="PANTHER" id="PTHR30193:SF37">
    <property type="entry name" value="INNER MEMBRANE ABC TRANSPORTER PERMEASE PROTEIN YCJO"/>
    <property type="match status" value="1"/>
</dbReference>
<feature type="transmembrane region" description="Helical" evidence="7">
    <location>
        <begin position="7"/>
        <end position="30"/>
    </location>
</feature>
<feature type="transmembrane region" description="Helical" evidence="7">
    <location>
        <begin position="154"/>
        <end position="178"/>
    </location>
</feature>
<dbReference type="Gene3D" id="1.10.3720.10">
    <property type="entry name" value="MetI-like"/>
    <property type="match status" value="1"/>
</dbReference>
<evidence type="ECO:0000256" key="4">
    <source>
        <dbReference type="ARBA" id="ARBA00022692"/>
    </source>
</evidence>
<comment type="caution">
    <text evidence="9">The sequence shown here is derived from an EMBL/GenBank/DDBJ whole genome shotgun (WGS) entry which is preliminary data.</text>
</comment>
<evidence type="ECO:0000256" key="7">
    <source>
        <dbReference type="RuleBase" id="RU363032"/>
    </source>
</evidence>
<keyword evidence="4 7" id="KW-0812">Transmembrane</keyword>
<name>A0A7X0IPI7_9HYPH</name>
<feature type="transmembrane region" description="Helical" evidence="7">
    <location>
        <begin position="264"/>
        <end position="289"/>
    </location>
</feature>
<dbReference type="EMBL" id="JACHBG010000003">
    <property type="protein sequence ID" value="MBB6484781.1"/>
    <property type="molecule type" value="Genomic_DNA"/>
</dbReference>
<dbReference type="Proteomes" id="UP000565576">
    <property type="component" value="Unassembled WGS sequence"/>
</dbReference>
<evidence type="ECO:0000313" key="9">
    <source>
        <dbReference type="EMBL" id="MBB6484781.1"/>
    </source>
</evidence>
<feature type="transmembrane region" description="Helical" evidence="7">
    <location>
        <begin position="73"/>
        <end position="92"/>
    </location>
</feature>
<evidence type="ECO:0000256" key="1">
    <source>
        <dbReference type="ARBA" id="ARBA00004651"/>
    </source>
</evidence>
<dbReference type="RefSeq" id="WP_184703607.1">
    <property type="nucleotide sequence ID" value="NZ_JACHBG010000003.1"/>
</dbReference>
<keyword evidence="6 7" id="KW-0472">Membrane</keyword>
<evidence type="ECO:0000313" key="10">
    <source>
        <dbReference type="Proteomes" id="UP000565576"/>
    </source>
</evidence>
<evidence type="ECO:0000259" key="8">
    <source>
        <dbReference type="PROSITE" id="PS50928"/>
    </source>
</evidence>
<dbReference type="InterPro" id="IPR035906">
    <property type="entry name" value="MetI-like_sf"/>
</dbReference>
<comment type="similarity">
    <text evidence="7">Belongs to the binding-protein-dependent transport system permease family.</text>
</comment>
<feature type="transmembrane region" description="Helical" evidence="7">
    <location>
        <begin position="213"/>
        <end position="236"/>
    </location>
</feature>
<feature type="domain" description="ABC transmembrane type-1" evidence="8">
    <location>
        <begin position="68"/>
        <end position="283"/>
    </location>
</feature>
<dbReference type="InterPro" id="IPR000515">
    <property type="entry name" value="MetI-like"/>
</dbReference>
<protein>
    <submittedName>
        <fullName evidence="9">Multiple sugar transport system permease protein</fullName>
    </submittedName>
</protein>
<dbReference type="CDD" id="cd06261">
    <property type="entry name" value="TM_PBP2"/>
    <property type="match status" value="1"/>
</dbReference>
<dbReference type="GO" id="GO:0005886">
    <property type="term" value="C:plasma membrane"/>
    <property type="evidence" value="ECO:0007669"/>
    <property type="project" value="UniProtKB-SubCell"/>
</dbReference>
<evidence type="ECO:0000256" key="5">
    <source>
        <dbReference type="ARBA" id="ARBA00022989"/>
    </source>
</evidence>
<keyword evidence="9" id="KW-0762">Sugar transport</keyword>
<keyword evidence="5 7" id="KW-1133">Transmembrane helix</keyword>
<comment type="subcellular location">
    <subcellularLocation>
        <location evidence="1 7">Cell membrane</location>
        <topology evidence="1 7">Multi-pass membrane protein</topology>
    </subcellularLocation>
</comment>
<keyword evidence="2 7" id="KW-0813">Transport</keyword>
<dbReference type="PANTHER" id="PTHR30193">
    <property type="entry name" value="ABC TRANSPORTER PERMEASE PROTEIN"/>
    <property type="match status" value="1"/>
</dbReference>